<evidence type="ECO:0000313" key="4">
    <source>
        <dbReference type="EMBL" id="KAH0860736.1"/>
    </source>
</evidence>
<dbReference type="EMBL" id="JAGKQM010000019">
    <property type="protein sequence ID" value="KAH0860736.1"/>
    <property type="molecule type" value="Genomic_DNA"/>
</dbReference>
<evidence type="ECO:0000259" key="3">
    <source>
        <dbReference type="PROSITE" id="PS50053"/>
    </source>
</evidence>
<evidence type="ECO:0008006" key="6">
    <source>
        <dbReference type="Google" id="ProtNLM"/>
    </source>
</evidence>
<dbReference type="CDD" id="cd14281">
    <property type="entry name" value="UBA2_Rad23_like"/>
    <property type="match status" value="1"/>
</dbReference>
<dbReference type="SMART" id="SM00165">
    <property type="entry name" value="UBA"/>
    <property type="match status" value="3"/>
</dbReference>
<dbReference type="InterPro" id="IPR000626">
    <property type="entry name" value="Ubiquitin-like_dom"/>
</dbReference>
<dbReference type="PANTHER" id="PTHR10621:SF48">
    <property type="entry name" value="UBIQUITIN RECEPTOR RAD23"/>
    <property type="match status" value="1"/>
</dbReference>
<feature type="compositionally biased region" description="Polar residues" evidence="1">
    <location>
        <begin position="546"/>
        <end position="559"/>
    </location>
</feature>
<feature type="domain" description="Ubiquitin-like" evidence="3">
    <location>
        <begin position="293"/>
        <end position="371"/>
    </location>
</feature>
<dbReference type="InterPro" id="IPR015940">
    <property type="entry name" value="UBA"/>
</dbReference>
<feature type="domain" description="Ubiquitin-like" evidence="3">
    <location>
        <begin position="10"/>
        <end position="85"/>
    </location>
</feature>
<evidence type="ECO:0000313" key="5">
    <source>
        <dbReference type="Proteomes" id="UP000824890"/>
    </source>
</evidence>
<dbReference type="SMART" id="SM00213">
    <property type="entry name" value="UBQ"/>
    <property type="match status" value="2"/>
</dbReference>
<dbReference type="Pfam" id="PF00627">
    <property type="entry name" value="UBA"/>
    <property type="match status" value="1"/>
</dbReference>
<dbReference type="SUPFAM" id="SSF54236">
    <property type="entry name" value="Ubiquitin-like"/>
    <property type="match status" value="2"/>
</dbReference>
<dbReference type="PANTHER" id="PTHR10621">
    <property type="entry name" value="UV EXCISION REPAIR PROTEIN RAD23"/>
    <property type="match status" value="1"/>
</dbReference>
<comment type="caution">
    <text evidence="4">The sequence shown here is derived from an EMBL/GenBank/DDBJ whole genome shotgun (WGS) entry which is preliminary data.</text>
</comment>
<gene>
    <name evidence="4" type="ORF">HID58_088997</name>
</gene>
<dbReference type="Gene3D" id="1.10.8.10">
    <property type="entry name" value="DNA helicase RuvA subunit, C-terminal domain"/>
    <property type="match status" value="3"/>
</dbReference>
<organism evidence="4 5">
    <name type="scientific">Brassica napus</name>
    <name type="common">Rape</name>
    <dbReference type="NCBI Taxonomy" id="3708"/>
    <lineage>
        <taxon>Eukaryota</taxon>
        <taxon>Viridiplantae</taxon>
        <taxon>Streptophyta</taxon>
        <taxon>Embryophyta</taxon>
        <taxon>Tracheophyta</taxon>
        <taxon>Spermatophyta</taxon>
        <taxon>Magnoliopsida</taxon>
        <taxon>eudicotyledons</taxon>
        <taxon>Gunneridae</taxon>
        <taxon>Pentapetalae</taxon>
        <taxon>rosids</taxon>
        <taxon>malvids</taxon>
        <taxon>Brassicales</taxon>
        <taxon>Brassicaceae</taxon>
        <taxon>Brassiceae</taxon>
        <taxon>Brassica</taxon>
    </lineage>
</organism>
<evidence type="ECO:0000259" key="2">
    <source>
        <dbReference type="PROSITE" id="PS50030"/>
    </source>
</evidence>
<accession>A0ABQ7XXW5</accession>
<dbReference type="CDD" id="cd01805">
    <property type="entry name" value="Ubl_Rad23"/>
    <property type="match status" value="2"/>
</dbReference>
<dbReference type="Pfam" id="PF00240">
    <property type="entry name" value="ubiquitin"/>
    <property type="match status" value="2"/>
</dbReference>
<dbReference type="InterPro" id="IPR004806">
    <property type="entry name" value="Rad23"/>
</dbReference>
<dbReference type="Pfam" id="PF09280">
    <property type="entry name" value="XPC-binding"/>
    <property type="match status" value="2"/>
</dbReference>
<dbReference type="SUPFAM" id="SSF46934">
    <property type="entry name" value="UBA-like"/>
    <property type="match status" value="3"/>
</dbReference>
<dbReference type="PROSITE" id="PS50053">
    <property type="entry name" value="UBIQUITIN_2"/>
    <property type="match status" value="2"/>
</dbReference>
<feature type="compositionally biased region" description="Basic and acidic residues" evidence="1">
    <location>
        <begin position="562"/>
        <end position="571"/>
    </location>
</feature>
<dbReference type="PROSITE" id="PS50030">
    <property type="entry name" value="UBA"/>
    <property type="match status" value="1"/>
</dbReference>
<dbReference type="PRINTS" id="PR01839">
    <property type="entry name" value="RAD23PROTEIN"/>
</dbReference>
<sequence length="647" mass="71473">MSYINHVKEMKIFVKTLKGDRFEIQVNPEDSVTDVKKNIETVLGVPSAEQGLIHKGKVLKDETTLEANNVSEKSIIAVMKRKPASTGTSTSSASLKPQVHAAHPSSAASNVSYESIPETDIQQILEIVSGTWSREAVAYAIYFASNDLDKAVEYLYFGLPVQSEDPYTTEGTQEHTQEPEAPQDAVQEWSLDILRNTPEFEYLRAMVQSDPSLLEVTEEQNPQLVQFILDNKADFLRLVLEQPQEPNNGGDSGNQVGESEETQVDQTEADQTNKPNNGGDGANQVGESEETEMKILVKTLKGARFEIQVNLEDSVGDVKKNIETVMGVTAYPAAEQVLIHKGKVLKDETTVEANNVSEKSVIGVIKKKPASTGTSTASASLTALVHAAHPSSTATETPVTPTEPAWDAASNGNYESISESNIQQILEMVRGAWSREAVAYALCLAYNDLDKALEYIYFGIPVQSEDHYTTEGTQEQTQEPEETDLEWSLDSLRHTPEFEYLRPLVQSDPSLLMDFLLMLKKQNPPFFRLIQDNKADFLRLLLEQPQEPNNGGDSGNQVGESEETKVEELQADKTNNPNNEGDGGNQVGESKDTEVEVATPEDYELIERLEALGFERGDAAVAYFACNRNVQVAANHLLGYKHESRRE</sequence>
<evidence type="ECO:0000256" key="1">
    <source>
        <dbReference type="SAM" id="MobiDB-lite"/>
    </source>
</evidence>
<proteinExistence type="predicted"/>
<feature type="compositionally biased region" description="Polar residues" evidence="1">
    <location>
        <begin position="244"/>
        <end position="257"/>
    </location>
</feature>
<dbReference type="InterPro" id="IPR015360">
    <property type="entry name" value="XPC-bd"/>
</dbReference>
<feature type="compositionally biased region" description="Polar residues" evidence="1">
    <location>
        <begin position="264"/>
        <end position="276"/>
    </location>
</feature>
<dbReference type="InterPro" id="IPR009060">
    <property type="entry name" value="UBA-like_sf"/>
</dbReference>
<feature type="region of interest" description="Disordered" evidence="1">
    <location>
        <begin position="545"/>
        <end position="597"/>
    </location>
</feature>
<dbReference type="Proteomes" id="UP000824890">
    <property type="component" value="Unassembled WGS sequence"/>
</dbReference>
<protein>
    <recommendedName>
        <fullName evidence="6">DNA repair protein RAD23</fullName>
    </recommendedName>
</protein>
<keyword evidence="5" id="KW-1185">Reference proteome</keyword>
<dbReference type="InterPro" id="IPR036353">
    <property type="entry name" value="XPC-bd_sf"/>
</dbReference>
<feature type="region of interest" description="Disordered" evidence="1">
    <location>
        <begin position="243"/>
        <end position="288"/>
    </location>
</feature>
<name>A0ABQ7XXW5_BRANA</name>
<dbReference type="Gene3D" id="3.10.20.90">
    <property type="entry name" value="Phosphatidylinositol 3-kinase Catalytic Subunit, Chain A, domain 1"/>
    <property type="match status" value="2"/>
</dbReference>
<reference evidence="4 5" key="1">
    <citation type="submission" date="2021-05" db="EMBL/GenBank/DDBJ databases">
        <title>Genome Assembly of Synthetic Allotetraploid Brassica napus Reveals Homoeologous Exchanges between Subgenomes.</title>
        <authorList>
            <person name="Davis J.T."/>
        </authorList>
    </citation>
    <scope>NUCLEOTIDE SEQUENCE [LARGE SCALE GENOMIC DNA]</scope>
    <source>
        <strain evidence="5">cv. Da-Ae</strain>
        <tissue evidence="4">Seedling</tissue>
    </source>
</reference>
<dbReference type="SUPFAM" id="SSF101238">
    <property type="entry name" value="XPC-binding domain"/>
    <property type="match status" value="2"/>
</dbReference>
<dbReference type="Gene3D" id="1.10.10.540">
    <property type="entry name" value="XPC-binding domain"/>
    <property type="match status" value="2"/>
</dbReference>
<dbReference type="InterPro" id="IPR029071">
    <property type="entry name" value="Ubiquitin-like_domsf"/>
</dbReference>
<feature type="domain" description="UBA" evidence="2">
    <location>
        <begin position="600"/>
        <end position="640"/>
    </location>
</feature>